<name>A0A2N7WK89_9BURK</name>
<comment type="caution">
    <text evidence="2">The sequence shown here is derived from an EMBL/GenBank/DDBJ whole genome shotgun (WGS) entry which is preliminary data.</text>
</comment>
<dbReference type="AlphaFoldDB" id="A0A2N7WK89"/>
<dbReference type="EMBL" id="PNYC01000036">
    <property type="protein sequence ID" value="PMS29876.1"/>
    <property type="molecule type" value="Genomic_DNA"/>
</dbReference>
<feature type="region of interest" description="Disordered" evidence="1">
    <location>
        <begin position="1"/>
        <end position="29"/>
    </location>
</feature>
<feature type="region of interest" description="Disordered" evidence="1">
    <location>
        <begin position="117"/>
        <end position="141"/>
    </location>
</feature>
<evidence type="ECO:0000313" key="2">
    <source>
        <dbReference type="EMBL" id="PMS29876.1"/>
    </source>
</evidence>
<sequence>MMNTSDVATPVTPEDSERSKPEMQMRERPLPDEVLEIDDLIRTTMEADDAIAPESLKDPAVMAQRLDALKGIVWHQEARMRDLETRLDEIHDAESSTLIQRVQSLESNVDLLKRSTADKARRTQETQARNAMRDSNTMQGWSDRQLARAREAVLEALLEGGDRFERMSAAQILEYGDTSLDLPLGNQDIETPDFIVLDALPDLLRRPFMEQFAPVGSLIRDGGLPALSLARHKDWMTFAATFA</sequence>
<proteinExistence type="predicted"/>
<reference evidence="2 3" key="1">
    <citation type="submission" date="2018-01" db="EMBL/GenBank/DDBJ databases">
        <title>Whole genome analyses suggest that Burkholderia sensu lato contains two further novel genera in the rhizoxinica-symbiotica group Mycetohabitans gen. nov., and Trinickia gen. nov.: implications for the evolution of diazotrophy and nodulation in the Burkholderiaceae.</title>
        <authorList>
            <person name="Estrada-de los Santos P."/>
            <person name="Palmer M."/>
            <person name="Chavez-Ramirez B."/>
            <person name="Beukes C."/>
            <person name="Steenkamp E.T."/>
            <person name="Hirsch A.M."/>
            <person name="Manyaka P."/>
            <person name="Maluk M."/>
            <person name="Lafos M."/>
            <person name="Crook M."/>
            <person name="Gross E."/>
            <person name="Simon M.F."/>
            <person name="Bueno dos Reis Junior F."/>
            <person name="Poole P.S."/>
            <person name="Venter S.N."/>
            <person name="James E.K."/>
        </authorList>
    </citation>
    <scope>NUCLEOTIDE SEQUENCE [LARGE SCALE GENOMIC DNA]</scope>
    <source>
        <strain evidence="2 3">JPY 581</strain>
    </source>
</reference>
<keyword evidence="3" id="KW-1185">Reference proteome</keyword>
<organism evidence="2 3">
    <name type="scientific">Trinickia symbiotica</name>
    <dbReference type="NCBI Taxonomy" id="863227"/>
    <lineage>
        <taxon>Bacteria</taxon>
        <taxon>Pseudomonadati</taxon>
        <taxon>Pseudomonadota</taxon>
        <taxon>Betaproteobacteria</taxon>
        <taxon>Burkholderiales</taxon>
        <taxon>Burkholderiaceae</taxon>
        <taxon>Trinickia</taxon>
    </lineage>
</organism>
<evidence type="ECO:0000256" key="1">
    <source>
        <dbReference type="SAM" id="MobiDB-lite"/>
    </source>
</evidence>
<gene>
    <name evidence="2" type="ORF">C0Z20_30435</name>
</gene>
<evidence type="ECO:0000313" key="3">
    <source>
        <dbReference type="Proteomes" id="UP000235777"/>
    </source>
</evidence>
<feature type="compositionally biased region" description="Polar residues" evidence="1">
    <location>
        <begin position="125"/>
        <end position="141"/>
    </location>
</feature>
<dbReference type="STRING" id="863227.GCA_000373005_04622"/>
<protein>
    <submittedName>
        <fullName evidence="2">Uncharacterized protein</fullName>
    </submittedName>
</protein>
<dbReference type="Proteomes" id="UP000235777">
    <property type="component" value="Unassembled WGS sequence"/>
</dbReference>
<accession>A0A2N7WK89</accession>
<feature type="compositionally biased region" description="Basic and acidic residues" evidence="1">
    <location>
        <begin position="15"/>
        <end position="29"/>
    </location>
</feature>